<feature type="compositionally biased region" description="Low complexity" evidence="1">
    <location>
        <begin position="279"/>
        <end position="299"/>
    </location>
</feature>
<dbReference type="RefSeq" id="WP_130450136.1">
    <property type="nucleotide sequence ID" value="NZ_SHLA01000001.1"/>
</dbReference>
<accession>A0A4Q8ADL4</accession>
<evidence type="ECO:0000313" key="3">
    <source>
        <dbReference type="Proteomes" id="UP000292685"/>
    </source>
</evidence>
<gene>
    <name evidence="2" type="ORF">EV380_1301</name>
</gene>
<evidence type="ECO:0000256" key="1">
    <source>
        <dbReference type="SAM" id="MobiDB-lite"/>
    </source>
</evidence>
<keyword evidence="3" id="KW-1185">Reference proteome</keyword>
<evidence type="ECO:0000313" key="2">
    <source>
        <dbReference type="EMBL" id="RZU61723.1"/>
    </source>
</evidence>
<organism evidence="2 3">
    <name type="scientific">Zhihengliuella halotolerans</name>
    <dbReference type="NCBI Taxonomy" id="370736"/>
    <lineage>
        <taxon>Bacteria</taxon>
        <taxon>Bacillati</taxon>
        <taxon>Actinomycetota</taxon>
        <taxon>Actinomycetes</taxon>
        <taxon>Micrococcales</taxon>
        <taxon>Micrococcaceae</taxon>
        <taxon>Zhihengliuella</taxon>
    </lineage>
</organism>
<dbReference type="AlphaFoldDB" id="A0A4Q8ADL4"/>
<comment type="caution">
    <text evidence="2">The sequence shown here is derived from an EMBL/GenBank/DDBJ whole genome shotgun (WGS) entry which is preliminary data.</text>
</comment>
<proteinExistence type="predicted"/>
<protein>
    <submittedName>
        <fullName evidence="2">Uncharacterized protein</fullName>
    </submittedName>
</protein>
<reference evidence="2 3" key="1">
    <citation type="submission" date="2019-02" db="EMBL/GenBank/DDBJ databases">
        <title>Sequencing the genomes of 1000 actinobacteria strains.</title>
        <authorList>
            <person name="Klenk H.-P."/>
        </authorList>
    </citation>
    <scope>NUCLEOTIDE SEQUENCE [LARGE SCALE GENOMIC DNA]</scope>
    <source>
        <strain evidence="2 3">DSM 17364</strain>
    </source>
</reference>
<sequence length="429" mass="44919">MQVVRPDEGQIKSRRARRVIMRGVRLSAIAGISAGLTLTTVGAAAPPGERELFSSETEKTVDASQTLVRGQLKDASGKRVDNGTVTVYAFPDDIDVAVGESFDLIEIGTAEVDSDGSYRVEPNFKALPSQAGKSRNAQDGPRPVNISIVGASAEGSTTTASTVWVESDLKSGHFVAEDLSPGAVQTRTSNLGGDTDSGDGAEFNLQLDAESAAQEATRATTTTSSIPSNCGVMYTNVEPVTVGQTSSTTNYGFAQKLTFESGATSTMGVALSYTGKHGSFSRSGTHTTGSGSSTTFPSRKTTGSSYLRTTYRYGVLRCIYQSSGTTSRYEYRPLSHSGGATTASASTPYAPSGYCRTYVPGSKFTQWTSSASTFSVGAKTSGAIGIDLSSRSGYTSKTKMDHSFWSASRKVCGTKGDPGAYPGLLVVKK</sequence>
<feature type="region of interest" description="Disordered" evidence="1">
    <location>
        <begin position="279"/>
        <end position="303"/>
    </location>
</feature>
<name>A0A4Q8ADL4_9MICC</name>
<dbReference type="EMBL" id="SHLA01000001">
    <property type="protein sequence ID" value="RZU61723.1"/>
    <property type="molecule type" value="Genomic_DNA"/>
</dbReference>
<dbReference type="OrthoDB" id="3034172at2"/>
<dbReference type="Proteomes" id="UP000292685">
    <property type="component" value="Unassembled WGS sequence"/>
</dbReference>